<dbReference type="Proteomes" id="UP000626092">
    <property type="component" value="Unassembled WGS sequence"/>
</dbReference>
<dbReference type="Gene3D" id="1.25.10.10">
    <property type="entry name" value="Leucine-rich Repeat Variant"/>
    <property type="match status" value="1"/>
</dbReference>
<evidence type="ECO:0000313" key="3">
    <source>
        <dbReference type="EMBL" id="KAF7126790.1"/>
    </source>
</evidence>
<dbReference type="InterPro" id="IPR007701">
    <property type="entry name" value="Interferon-rel_develop_reg_N"/>
</dbReference>
<sequence length="693" mass="78007">MGLTHILPNPQPRFPNPVARTPKPHQKTLLSYPSCSISQIPSPNSSSLSTTTKTHFNPLSKITKPEANNFPTMSEIMEASKSQKIGLEIRSVGPFFRITAKSLETRKELGRAEGLVRVWLGGKILHLDSIRLRRETLGMERSIFGIGLFVGAVAVRYGYDCGCGKAELLAINDSDLYHSKLVKFYKRIGFRAVREVTGSSLGDLSHMLVWGGIGTRMDANISELLRKYNRSKMGQKKMVERRISMKGVDLIKVDEEEAANLRKGRKKMVERRTAVRADKKNRGIPVKDVDLKEYEEEAAYLRSLKTLDSYVDTGLFSKREDVREEALSEIVKAFTHSTKPEIVETKFATIMLRCLNSLKKGSAKEICLASKAVGLLAVILGPGDSASELLEESLSTCSQMLSLKAESVNVLECLAIVTLVGAEDFSDIERSMKFIWKYISSNEASTPVLAAAISAWSLLLTSVDGRQLDHKCWQEVISYFLNLLHDGEYVRALCVEALGVIFEKGCVEKFSAEAYKASMQSLNDKDNEFSYFGKWKYEIVEQVSAVCDPNWKVSKLFKEGHTLKKSIFICGNSLKLSTLAQFKKFNFIKQFLGDGFETHVMENEFLHRVLCFKVKEAPTGPELYVPENEKVTVRYFSPDIRKDNCKEWCSLVSPSEQKFERSPNSLVSKARTRLMKKHRILAQERKTGDFLAC</sequence>
<keyword evidence="4" id="KW-1185">Reference proteome</keyword>
<evidence type="ECO:0000256" key="1">
    <source>
        <dbReference type="SAM" id="MobiDB-lite"/>
    </source>
</evidence>
<dbReference type="AlphaFoldDB" id="A0A834LAZ3"/>
<dbReference type="Pfam" id="PF05004">
    <property type="entry name" value="IFRD"/>
    <property type="match status" value="1"/>
</dbReference>
<dbReference type="SUPFAM" id="SSF48371">
    <property type="entry name" value="ARM repeat"/>
    <property type="match status" value="1"/>
</dbReference>
<dbReference type="PANTHER" id="PTHR36897">
    <property type="entry name" value="OS10G0351100-LIKE PROTEIN"/>
    <property type="match status" value="1"/>
</dbReference>
<evidence type="ECO:0000313" key="4">
    <source>
        <dbReference type="Proteomes" id="UP000626092"/>
    </source>
</evidence>
<dbReference type="InterPro" id="IPR016024">
    <property type="entry name" value="ARM-type_fold"/>
</dbReference>
<dbReference type="EMBL" id="WJXA01000011">
    <property type="protein sequence ID" value="KAF7126790.1"/>
    <property type="molecule type" value="Genomic_DNA"/>
</dbReference>
<dbReference type="OrthoDB" id="445361at2759"/>
<gene>
    <name evidence="3" type="ORF">RHSIM_Rhsim11G0152900</name>
</gene>
<dbReference type="InterPro" id="IPR011989">
    <property type="entry name" value="ARM-like"/>
</dbReference>
<name>A0A834LAZ3_RHOSS</name>
<dbReference type="PANTHER" id="PTHR36897:SF2">
    <property type="entry name" value="OS10G0350800 PROTEIN"/>
    <property type="match status" value="1"/>
</dbReference>
<reference evidence="3" key="1">
    <citation type="submission" date="2019-11" db="EMBL/GenBank/DDBJ databases">
        <authorList>
            <person name="Liu Y."/>
            <person name="Hou J."/>
            <person name="Li T.-Q."/>
            <person name="Guan C.-H."/>
            <person name="Wu X."/>
            <person name="Wu H.-Z."/>
            <person name="Ling F."/>
            <person name="Zhang R."/>
            <person name="Shi X.-G."/>
            <person name="Ren J.-P."/>
            <person name="Chen E.-F."/>
            <person name="Sun J.-M."/>
        </authorList>
    </citation>
    <scope>NUCLEOTIDE SEQUENCE</scope>
    <source>
        <strain evidence="3">Adult_tree_wgs_1</strain>
        <tissue evidence="3">Leaves</tissue>
    </source>
</reference>
<accession>A0A834LAZ3</accession>
<comment type="caution">
    <text evidence="3">The sequence shown here is derived from an EMBL/GenBank/DDBJ whole genome shotgun (WGS) entry which is preliminary data.</text>
</comment>
<evidence type="ECO:0000259" key="2">
    <source>
        <dbReference type="Pfam" id="PF05004"/>
    </source>
</evidence>
<protein>
    <recommendedName>
        <fullName evidence="2">Interferon-related developmental regulator N-terminal domain-containing protein</fullName>
    </recommendedName>
</protein>
<proteinExistence type="predicted"/>
<feature type="region of interest" description="Disordered" evidence="1">
    <location>
        <begin position="1"/>
        <end position="27"/>
    </location>
</feature>
<organism evidence="3 4">
    <name type="scientific">Rhododendron simsii</name>
    <name type="common">Sims's rhododendron</name>
    <dbReference type="NCBI Taxonomy" id="118357"/>
    <lineage>
        <taxon>Eukaryota</taxon>
        <taxon>Viridiplantae</taxon>
        <taxon>Streptophyta</taxon>
        <taxon>Embryophyta</taxon>
        <taxon>Tracheophyta</taxon>
        <taxon>Spermatophyta</taxon>
        <taxon>Magnoliopsida</taxon>
        <taxon>eudicotyledons</taxon>
        <taxon>Gunneridae</taxon>
        <taxon>Pentapetalae</taxon>
        <taxon>asterids</taxon>
        <taxon>Ericales</taxon>
        <taxon>Ericaceae</taxon>
        <taxon>Ericoideae</taxon>
        <taxon>Rhodoreae</taxon>
        <taxon>Rhododendron</taxon>
    </lineage>
</organism>
<feature type="domain" description="Interferon-related developmental regulator N-terminal" evidence="2">
    <location>
        <begin position="294"/>
        <end position="545"/>
    </location>
</feature>